<dbReference type="Proteomes" id="UP000612349">
    <property type="component" value="Unassembled WGS sequence"/>
</dbReference>
<name>A0A916Z5H7_9SPHN</name>
<proteinExistence type="predicted"/>
<reference evidence="1" key="2">
    <citation type="submission" date="2020-09" db="EMBL/GenBank/DDBJ databases">
        <authorList>
            <person name="Sun Q."/>
            <person name="Zhou Y."/>
        </authorList>
    </citation>
    <scope>NUCLEOTIDE SEQUENCE</scope>
    <source>
        <strain evidence="1">CGMCC 1.15360</strain>
    </source>
</reference>
<evidence type="ECO:0000313" key="1">
    <source>
        <dbReference type="EMBL" id="GGD74793.1"/>
    </source>
</evidence>
<comment type="caution">
    <text evidence="1">The sequence shown here is derived from an EMBL/GenBank/DDBJ whole genome shotgun (WGS) entry which is preliminary data.</text>
</comment>
<dbReference type="EMBL" id="BMIP01000005">
    <property type="protein sequence ID" value="GGD74793.1"/>
    <property type="molecule type" value="Genomic_DNA"/>
</dbReference>
<accession>A0A916Z5H7</accession>
<protein>
    <submittedName>
        <fullName evidence="1">Uncharacterized protein</fullName>
    </submittedName>
</protein>
<gene>
    <name evidence="1" type="ORF">GCM10010990_25570</name>
</gene>
<dbReference type="AlphaFoldDB" id="A0A916Z5H7"/>
<sequence>MRIECPDFKIGEILKIEVNNFARKKAIVRWLGEGEAGLEFLIALSYREAEKWAEELQSDQGAA</sequence>
<organism evidence="1 2">
    <name type="scientific">Croceicoccus mobilis</name>
    <dbReference type="NCBI Taxonomy" id="1703339"/>
    <lineage>
        <taxon>Bacteria</taxon>
        <taxon>Pseudomonadati</taxon>
        <taxon>Pseudomonadota</taxon>
        <taxon>Alphaproteobacteria</taxon>
        <taxon>Sphingomonadales</taxon>
        <taxon>Erythrobacteraceae</taxon>
        <taxon>Croceicoccus</taxon>
    </lineage>
</organism>
<keyword evidence="2" id="KW-1185">Reference proteome</keyword>
<reference evidence="1" key="1">
    <citation type="journal article" date="2014" name="Int. J. Syst. Evol. Microbiol.">
        <title>Complete genome sequence of Corynebacterium casei LMG S-19264T (=DSM 44701T), isolated from a smear-ripened cheese.</title>
        <authorList>
            <consortium name="US DOE Joint Genome Institute (JGI-PGF)"/>
            <person name="Walter F."/>
            <person name="Albersmeier A."/>
            <person name="Kalinowski J."/>
            <person name="Ruckert C."/>
        </authorList>
    </citation>
    <scope>NUCLEOTIDE SEQUENCE</scope>
    <source>
        <strain evidence="1">CGMCC 1.15360</strain>
    </source>
</reference>
<evidence type="ECO:0000313" key="2">
    <source>
        <dbReference type="Proteomes" id="UP000612349"/>
    </source>
</evidence>